<reference evidence="10 11" key="1">
    <citation type="submission" date="2024-02" db="EMBL/GenBank/DDBJ databases">
        <title>New thermophilic sulfur-oxidizing bacteria from a hot springs of the Uzon caldera (Kamchatka, Russia).</title>
        <authorList>
            <person name="Dukat A.M."/>
            <person name="Elcheninov A.G."/>
            <person name="Frolov E.N."/>
        </authorList>
    </citation>
    <scope>NUCLEOTIDE SEQUENCE [LARGE SCALE GENOMIC DNA]</scope>
    <source>
        <strain evidence="10 11">AK1</strain>
    </source>
</reference>
<sequence length="248" mass="27157">MQMRSVVLGVAMALASSAVLAGQTDDVLNRLKEKYPATKITAVYESPIKGIYEVVMGRNVAYTDESGRYMLFGHLYDMQEQKDLTAQRIDEISKIDVSVLPLADAIKTVKGDGSRTLYVFSDPDCPFCQRLERETMPKLDNVTIYTFLYPLEGLHPDAKRKAEAIWCAKDRAKAWGAFMTSGKLPDEKTQCDSPVARNVRLGSSLGISGTPTIILGDGTMVPGFVPASEIERRLSGGSRPMGGAAQRQ</sequence>
<gene>
    <name evidence="10" type="ORF">V6E02_10755</name>
</gene>
<dbReference type="SUPFAM" id="SSF54423">
    <property type="entry name" value="DsbC/DsbG N-terminal domain-like"/>
    <property type="match status" value="1"/>
</dbReference>
<dbReference type="Pfam" id="PF13098">
    <property type="entry name" value="Thioredoxin_2"/>
    <property type="match status" value="1"/>
</dbReference>
<dbReference type="PANTHER" id="PTHR35272">
    <property type="entry name" value="THIOL:DISULFIDE INTERCHANGE PROTEIN DSBC-RELATED"/>
    <property type="match status" value="1"/>
</dbReference>
<evidence type="ECO:0000256" key="6">
    <source>
        <dbReference type="ARBA" id="ARBA00023284"/>
    </source>
</evidence>
<dbReference type="SUPFAM" id="SSF52833">
    <property type="entry name" value="Thioredoxin-like"/>
    <property type="match status" value="1"/>
</dbReference>
<keyword evidence="11" id="KW-1185">Reference proteome</keyword>
<keyword evidence="6 7" id="KW-0676">Redox-active center</keyword>
<keyword evidence="5" id="KW-1015">Disulfide bond</keyword>
<evidence type="ECO:0000313" key="11">
    <source>
        <dbReference type="Proteomes" id="UP001482231"/>
    </source>
</evidence>
<feature type="signal peptide" evidence="7">
    <location>
        <begin position="1"/>
        <end position="21"/>
    </location>
</feature>
<evidence type="ECO:0000256" key="7">
    <source>
        <dbReference type="RuleBase" id="RU364038"/>
    </source>
</evidence>
<dbReference type="Gene3D" id="3.40.30.10">
    <property type="entry name" value="Glutaredoxin"/>
    <property type="match status" value="1"/>
</dbReference>
<proteinExistence type="inferred from homology"/>
<protein>
    <recommendedName>
        <fullName evidence="7">Thiol:disulfide interchange protein</fullName>
    </recommendedName>
</protein>
<evidence type="ECO:0000256" key="5">
    <source>
        <dbReference type="ARBA" id="ARBA00023157"/>
    </source>
</evidence>
<dbReference type="InterPro" id="IPR012336">
    <property type="entry name" value="Thioredoxin-like_fold"/>
</dbReference>
<organism evidence="10 11">
    <name type="scientific">Thiobacter aerophilum</name>
    <dbReference type="NCBI Taxonomy" id="3121275"/>
    <lineage>
        <taxon>Bacteria</taxon>
        <taxon>Pseudomonadati</taxon>
        <taxon>Pseudomonadota</taxon>
        <taxon>Betaproteobacteria</taxon>
        <taxon>Burkholderiales</taxon>
        <taxon>Thiobacteraceae</taxon>
        <taxon>Thiobacter</taxon>
    </lineage>
</organism>
<dbReference type="CDD" id="cd03020">
    <property type="entry name" value="DsbA_DsbC_DsbG"/>
    <property type="match status" value="1"/>
</dbReference>
<dbReference type="InterPro" id="IPR036249">
    <property type="entry name" value="Thioredoxin-like_sf"/>
</dbReference>
<evidence type="ECO:0000256" key="2">
    <source>
        <dbReference type="ARBA" id="ARBA00009813"/>
    </source>
</evidence>
<comment type="function">
    <text evidence="7">Required for disulfide bond formation in some periplasmic proteins. Acts by transferring its disulfide bond to other proteins and is reduced in the process.</text>
</comment>
<dbReference type="EMBL" id="JBAJEX010000009">
    <property type="protein sequence ID" value="MEO1767690.1"/>
    <property type="molecule type" value="Genomic_DNA"/>
</dbReference>
<evidence type="ECO:0000259" key="9">
    <source>
        <dbReference type="Pfam" id="PF13098"/>
    </source>
</evidence>
<dbReference type="InterPro" id="IPR009094">
    <property type="entry name" value="DiS-bond_isomerase_DsbC/G_N_sf"/>
</dbReference>
<dbReference type="Proteomes" id="UP001482231">
    <property type="component" value="Unassembled WGS sequence"/>
</dbReference>
<dbReference type="InterPro" id="IPR033954">
    <property type="entry name" value="DiS-bond_Isoase_DsbC/G"/>
</dbReference>
<evidence type="ECO:0000256" key="3">
    <source>
        <dbReference type="ARBA" id="ARBA00022729"/>
    </source>
</evidence>
<feature type="domain" description="Thioredoxin-like fold" evidence="9">
    <location>
        <begin position="109"/>
        <end position="233"/>
    </location>
</feature>
<dbReference type="PANTHER" id="PTHR35272:SF3">
    <property type="entry name" value="THIOL:DISULFIDE INTERCHANGE PROTEIN DSBC"/>
    <property type="match status" value="1"/>
</dbReference>
<evidence type="ECO:0000256" key="4">
    <source>
        <dbReference type="ARBA" id="ARBA00022764"/>
    </source>
</evidence>
<dbReference type="Pfam" id="PF10411">
    <property type="entry name" value="DsbC_N"/>
    <property type="match status" value="1"/>
</dbReference>
<comment type="subcellular location">
    <subcellularLocation>
        <location evidence="1 7">Periplasm</location>
    </subcellularLocation>
</comment>
<accession>A0ABV0EI58</accession>
<name>A0ABV0EI58_9BURK</name>
<comment type="caution">
    <text evidence="10">The sequence shown here is derived from an EMBL/GenBank/DDBJ whole genome shotgun (WGS) entry which is preliminary data.</text>
</comment>
<evidence type="ECO:0000313" key="10">
    <source>
        <dbReference type="EMBL" id="MEO1767690.1"/>
    </source>
</evidence>
<feature type="chain" id="PRO_5044991656" description="Thiol:disulfide interchange protein" evidence="7">
    <location>
        <begin position="22"/>
        <end position="248"/>
    </location>
</feature>
<dbReference type="InterPro" id="IPR051470">
    <property type="entry name" value="Thiol:disulfide_interchange"/>
</dbReference>
<keyword evidence="4 7" id="KW-0574">Periplasm</keyword>
<keyword evidence="3 7" id="KW-0732">Signal</keyword>
<dbReference type="InterPro" id="IPR018950">
    <property type="entry name" value="DiS-bond_isomerase_DsbC/G_N"/>
</dbReference>
<comment type="similarity">
    <text evidence="2 7">Belongs to the thioredoxin family. DsbC subfamily.</text>
</comment>
<dbReference type="Gene3D" id="3.10.450.70">
    <property type="entry name" value="Disulphide bond isomerase, DsbC/G, N-terminal"/>
    <property type="match status" value="1"/>
</dbReference>
<evidence type="ECO:0000256" key="1">
    <source>
        <dbReference type="ARBA" id="ARBA00004418"/>
    </source>
</evidence>
<dbReference type="RefSeq" id="WP_347308802.1">
    <property type="nucleotide sequence ID" value="NZ_JBAJEX010000009.1"/>
</dbReference>
<evidence type="ECO:0000259" key="8">
    <source>
        <dbReference type="Pfam" id="PF10411"/>
    </source>
</evidence>
<feature type="domain" description="Disulphide bond isomerase DsbC/G N-terminal" evidence="8">
    <location>
        <begin position="23"/>
        <end position="86"/>
    </location>
</feature>